<sequence>MVGYVIRVSASEKSSNMYCIDEWHMAEDDMLKHVQEKERYTAHRPTKTKSKALAS</sequence>
<reference evidence="1" key="1">
    <citation type="journal article" date="2002" name="Nature">
        <title>The genome sequence and structure of rice chromosome 1.</title>
        <authorList>
            <person name="Sasaki T."/>
            <person name="Matsumoto T."/>
            <person name="Yamamoto K."/>
            <person name="Sakata K."/>
            <person name="Baba T."/>
            <person name="Katayose Y."/>
            <person name="Wu J."/>
            <person name="Niimura Y."/>
            <person name="Cheng Z."/>
            <person name="Nagamura Y."/>
            <person name="Antonio B.A."/>
            <person name="Kanamori H."/>
            <person name="Hosokawa S."/>
            <person name="Masukawa M."/>
            <person name="Arikawa K."/>
            <person name="Chiden Y."/>
            <person name="Hayashi M."/>
            <person name="Okamoto M."/>
            <person name="Ando T."/>
            <person name="Aoki H."/>
            <person name="Arita K."/>
            <person name="Hamada M."/>
            <person name="Harada C."/>
            <person name="Hijishita S."/>
            <person name="Honda M."/>
            <person name="Ichikawa Y."/>
            <person name="Idonuma A."/>
            <person name="Iijima M."/>
            <person name="Ikeda M."/>
            <person name="Ikeno M."/>
            <person name="Itoh S."/>
            <person name="Itoh T."/>
            <person name="Itoh Y."/>
            <person name="Itoh Y."/>
            <person name="Iwabuchi A."/>
            <person name="Kamiya K."/>
            <person name="Karasawa W."/>
            <person name="Katagiri S."/>
            <person name="Kikuta A."/>
            <person name="Kobayashi N."/>
            <person name="Kono I."/>
            <person name="Machita K."/>
            <person name="Maehara T."/>
            <person name="Mizuno H."/>
            <person name="Mizubayashi T."/>
            <person name="Mukai Y."/>
            <person name="Nagasaki H."/>
            <person name="Nakashima M."/>
            <person name="Nakama Y."/>
            <person name="Nakamichi Y."/>
            <person name="Nakamura M."/>
            <person name="Namiki N."/>
            <person name="Negishi M."/>
            <person name="Ohta I."/>
            <person name="Ono N."/>
            <person name="Saji S."/>
            <person name="Sakai K."/>
            <person name="Shibata M."/>
            <person name="Shimokawa T."/>
            <person name="Shomura A."/>
            <person name="Song J."/>
            <person name="Takazaki Y."/>
            <person name="Terasawa K."/>
            <person name="Tsuji K."/>
            <person name="Waki K."/>
            <person name="Yamagata H."/>
            <person name="Yamane H."/>
            <person name="Yoshiki S."/>
            <person name="Yoshihara R."/>
            <person name="Yukawa K."/>
            <person name="Zhong H."/>
            <person name="Iwama H."/>
            <person name="Endo T."/>
            <person name="Ito H."/>
            <person name="Hahn J.H."/>
            <person name="Kim H.I."/>
            <person name="Eun M.Y."/>
            <person name="Yano M."/>
            <person name="Jiang J."/>
            <person name="Gojobori T."/>
        </authorList>
    </citation>
    <scope>NUCLEOTIDE SEQUENCE [LARGE SCALE GENOMIC DNA]</scope>
</reference>
<gene>
    <name evidence="1" type="primary">P0706B05.44</name>
</gene>
<protein>
    <submittedName>
        <fullName evidence="1">Uncharacterized protein</fullName>
    </submittedName>
</protein>
<evidence type="ECO:0000313" key="1">
    <source>
        <dbReference type="EMBL" id="BAA96640.1"/>
    </source>
</evidence>
<dbReference type="Proteomes" id="UP000817658">
    <property type="component" value="Chromosome 1"/>
</dbReference>
<organism evidence="1">
    <name type="scientific">Oryza sativa subsp. japonica</name>
    <name type="common">Rice</name>
    <dbReference type="NCBI Taxonomy" id="39947"/>
    <lineage>
        <taxon>Eukaryota</taxon>
        <taxon>Viridiplantae</taxon>
        <taxon>Streptophyta</taxon>
        <taxon>Embryophyta</taxon>
        <taxon>Tracheophyta</taxon>
        <taxon>Spermatophyta</taxon>
        <taxon>Magnoliopsida</taxon>
        <taxon>Liliopsida</taxon>
        <taxon>Poales</taxon>
        <taxon>Poaceae</taxon>
        <taxon>BOP clade</taxon>
        <taxon>Oryzoideae</taxon>
        <taxon>Oryzeae</taxon>
        <taxon>Oryzinae</taxon>
        <taxon>Oryza</taxon>
        <taxon>Oryza sativa</taxon>
    </lineage>
</organism>
<accession>Q9LGU3</accession>
<name>Q9LGU3_ORYSJ</name>
<dbReference type="EMBL" id="AP002482">
    <property type="protein sequence ID" value="BAA96640.1"/>
    <property type="molecule type" value="Genomic_DNA"/>
</dbReference>
<proteinExistence type="predicted"/>
<dbReference type="AlphaFoldDB" id="Q9LGU3"/>